<dbReference type="EMBL" id="AP012204">
    <property type="protein sequence ID" value="BAK37708.1"/>
    <property type="molecule type" value="Genomic_DNA"/>
</dbReference>
<proteinExistence type="predicted"/>
<evidence type="ECO:0000313" key="1">
    <source>
        <dbReference type="EMBL" id="BAK37708.1"/>
    </source>
</evidence>
<keyword evidence="2" id="KW-1185">Reference proteome</keyword>
<evidence type="ECO:0000313" key="2">
    <source>
        <dbReference type="Proteomes" id="UP000007947"/>
    </source>
</evidence>
<organism evidence="1 2">
    <name type="scientific">Microlunatus phosphovorus (strain ATCC 700054 / DSM 10555 / JCM 9379 / NBRC 101784 / NCIMB 13414 / VKM Ac-1990 / NM-1)</name>
    <dbReference type="NCBI Taxonomy" id="1032480"/>
    <lineage>
        <taxon>Bacteria</taxon>
        <taxon>Bacillati</taxon>
        <taxon>Actinomycetota</taxon>
        <taxon>Actinomycetes</taxon>
        <taxon>Propionibacteriales</taxon>
        <taxon>Propionibacteriaceae</taxon>
        <taxon>Microlunatus</taxon>
    </lineage>
</organism>
<name>F5XEG0_MICPN</name>
<gene>
    <name evidence="1" type="ordered locus">MLP_46940</name>
</gene>
<accession>F5XEG0</accession>
<dbReference type="HOGENOM" id="CLU_3081874_0_0_11"/>
<dbReference type="AlphaFoldDB" id="F5XEG0"/>
<dbReference type="KEGG" id="mph:MLP_46940"/>
<dbReference type="STRING" id="1032480.MLP_46940"/>
<reference evidence="1 2" key="1">
    <citation type="submission" date="2011-05" db="EMBL/GenBank/DDBJ databases">
        <title>Whole genome sequence of Microlunatus phosphovorus NM-1.</title>
        <authorList>
            <person name="Hosoyama A."/>
            <person name="Sasaki K."/>
            <person name="Harada T."/>
            <person name="Igarashi R."/>
            <person name="Kawakoshi A."/>
            <person name="Sasagawa M."/>
            <person name="Fukada J."/>
            <person name="Nakamura S."/>
            <person name="Katano Y."/>
            <person name="Hanada S."/>
            <person name="Kamagata Y."/>
            <person name="Nakamura N."/>
            <person name="Yamazaki S."/>
            <person name="Fujita N."/>
        </authorList>
    </citation>
    <scope>NUCLEOTIDE SEQUENCE [LARGE SCALE GENOMIC DNA]</scope>
    <source>
        <strain evidence="2">ATCC 700054 / DSM 10555 / JCM 9379 / NBRC 101784 / NCIMB 13414 / VKM Ac-1990 / NM-1</strain>
    </source>
</reference>
<dbReference type="Proteomes" id="UP000007947">
    <property type="component" value="Chromosome"/>
</dbReference>
<sequence>MAGSAEKTAVIIQSFIICTRSAFDLVGVGTVSDRSAGCRGVVGPFPRPLWMN</sequence>
<protein>
    <submittedName>
        <fullName evidence="1">Uncharacterized protein</fullName>
    </submittedName>
</protein>